<accession>A0A563VW76</accession>
<gene>
    <name evidence="1" type="ORF">H1P_3610008</name>
</gene>
<dbReference type="InterPro" id="IPR054652">
    <property type="entry name" value="T4P_EbsA-like"/>
</dbReference>
<name>A0A563VW76_9CYAN</name>
<proteinExistence type="predicted"/>
<dbReference type="AlphaFoldDB" id="A0A563VW76"/>
<protein>
    <submittedName>
        <fullName evidence="1">Uncharacterized protein</fullName>
    </submittedName>
</protein>
<sequence>MSTIEKLKPAGRADVIIYMPYYAKNKHSWLPYAISLYRQGSLEGNRKIEGGEPIPFVASWYVSKLPSELTRCRLQFDGQAELSYETTLSNSEFIDYLIDVIIDFKSSHFTDFPRGFYRKLLKFE</sequence>
<dbReference type="RefSeq" id="WP_144874489.1">
    <property type="nucleotide sequence ID" value="NZ_LR214097.1"/>
</dbReference>
<reference evidence="1 2" key="1">
    <citation type="submission" date="2019-01" db="EMBL/GenBank/DDBJ databases">
        <authorList>
            <person name="Brito A."/>
        </authorList>
    </citation>
    <scope>NUCLEOTIDE SEQUENCE [LARGE SCALE GENOMIC DNA]</scope>
    <source>
        <strain evidence="1">1</strain>
    </source>
</reference>
<dbReference type="Proteomes" id="UP000320055">
    <property type="component" value="Unassembled WGS sequence"/>
</dbReference>
<dbReference type="NCBIfam" id="NF045587">
    <property type="entry name" value="T4P_biogen_EbsA"/>
    <property type="match status" value="1"/>
</dbReference>
<evidence type="ECO:0000313" key="1">
    <source>
        <dbReference type="EMBL" id="VEP15714.1"/>
    </source>
</evidence>
<dbReference type="EMBL" id="CAACVJ010000292">
    <property type="protein sequence ID" value="VEP15714.1"/>
    <property type="molecule type" value="Genomic_DNA"/>
</dbReference>
<organism evidence="1 2">
    <name type="scientific">Hyella patelloides LEGE 07179</name>
    <dbReference type="NCBI Taxonomy" id="945734"/>
    <lineage>
        <taxon>Bacteria</taxon>
        <taxon>Bacillati</taxon>
        <taxon>Cyanobacteriota</taxon>
        <taxon>Cyanophyceae</taxon>
        <taxon>Pleurocapsales</taxon>
        <taxon>Hyellaceae</taxon>
        <taxon>Hyella</taxon>
    </lineage>
</organism>
<evidence type="ECO:0000313" key="2">
    <source>
        <dbReference type="Proteomes" id="UP000320055"/>
    </source>
</evidence>
<dbReference type="OrthoDB" id="512629at2"/>
<keyword evidence="2" id="KW-1185">Reference proteome</keyword>